<feature type="region of interest" description="Disordered" evidence="6">
    <location>
        <begin position="77"/>
        <end position="112"/>
    </location>
</feature>
<evidence type="ECO:0000256" key="1">
    <source>
        <dbReference type="ARBA" id="ARBA00022737"/>
    </source>
</evidence>
<dbReference type="SUPFAM" id="SSF57783">
    <property type="entry name" value="Zinc beta-ribbon"/>
    <property type="match status" value="1"/>
</dbReference>
<dbReference type="InterPro" id="IPR013137">
    <property type="entry name" value="Znf_TFIIB"/>
</dbReference>
<dbReference type="GO" id="GO:0008270">
    <property type="term" value="F:zinc ion binding"/>
    <property type="evidence" value="ECO:0007669"/>
    <property type="project" value="UniProtKB-KW"/>
</dbReference>
<dbReference type="InterPro" id="IPR000812">
    <property type="entry name" value="TFIIB"/>
</dbReference>
<keyword evidence="2" id="KW-0805">Transcription regulation</keyword>
<dbReference type="EMBL" id="HBGD01004574">
    <property type="protein sequence ID" value="CAD9080570.1"/>
    <property type="molecule type" value="Transcribed_RNA"/>
</dbReference>
<reference evidence="8" key="1">
    <citation type="submission" date="2021-01" db="EMBL/GenBank/DDBJ databases">
        <authorList>
            <person name="Corre E."/>
            <person name="Pelletier E."/>
            <person name="Niang G."/>
            <person name="Scheremetjew M."/>
            <person name="Finn R."/>
            <person name="Kale V."/>
            <person name="Holt S."/>
            <person name="Cochrane G."/>
            <person name="Meng A."/>
            <person name="Brown T."/>
            <person name="Cohen L."/>
        </authorList>
    </citation>
    <scope>NUCLEOTIDE SEQUENCE</scope>
    <source>
        <strain evidence="8">WS</strain>
    </source>
</reference>
<evidence type="ECO:0000256" key="5">
    <source>
        <dbReference type="PROSITE-ProRule" id="PRU00469"/>
    </source>
</evidence>
<dbReference type="CDD" id="cd00043">
    <property type="entry name" value="CYCLIN_SF"/>
    <property type="match status" value="1"/>
</dbReference>
<evidence type="ECO:0000256" key="4">
    <source>
        <dbReference type="ARBA" id="ARBA00031706"/>
    </source>
</evidence>
<sequence>MHFLVSQLKKKSRQKNALSSLADPADEEARPSAAKNQFSCPQCGNTHLVHHYMDGHYSCTDCGTVTLQNIISEEQEWREFEDDDKSKTKSRAGSAINDDHIGLSTSQGKGRGKAVSRVEAELAKNNAKKEKLQKSYKKIDEFANKVKVMRTVTLRAKKLYKDLMDTNAFQGRSQKACIGAVLYYASKLEGNTLDMKLIEVVSHCSKRNLNRTYKEVKRALNVKKNAEGPSGVVQSVCDRLQLGQAVATAAKNAVEKVYHRGLAVQKTPTTIAAAVIILVLKNQDQWTAERESQIASELSISKKTVSEYLRELSIYRAALLAQ</sequence>
<evidence type="ECO:0000256" key="2">
    <source>
        <dbReference type="ARBA" id="ARBA00023015"/>
    </source>
</evidence>
<organism evidence="8">
    <name type="scientific">Percolomonas cosmopolitus</name>
    <dbReference type="NCBI Taxonomy" id="63605"/>
    <lineage>
        <taxon>Eukaryota</taxon>
        <taxon>Discoba</taxon>
        <taxon>Heterolobosea</taxon>
        <taxon>Tetramitia</taxon>
        <taxon>Eutetramitia</taxon>
        <taxon>Percolomonadidae</taxon>
        <taxon>Percolomonas</taxon>
    </lineage>
</organism>
<name>A0A7S1KP31_9EUKA</name>
<evidence type="ECO:0000256" key="3">
    <source>
        <dbReference type="ARBA" id="ARBA00023163"/>
    </source>
</evidence>
<keyword evidence="1" id="KW-0677">Repeat</keyword>
<dbReference type="SUPFAM" id="SSF47954">
    <property type="entry name" value="Cyclin-like"/>
    <property type="match status" value="2"/>
</dbReference>
<dbReference type="PRINTS" id="PR00685">
    <property type="entry name" value="TIFACTORIIB"/>
</dbReference>
<keyword evidence="5" id="KW-0479">Metal-binding</keyword>
<gene>
    <name evidence="8" type="ORF">PCOS0759_LOCUS3810</name>
</gene>
<dbReference type="AlphaFoldDB" id="A0A7S1KP31"/>
<dbReference type="PANTHER" id="PTHR11618">
    <property type="entry name" value="TRANSCRIPTION INITIATION FACTOR IIB-RELATED"/>
    <property type="match status" value="1"/>
</dbReference>
<evidence type="ECO:0000259" key="7">
    <source>
        <dbReference type="PROSITE" id="PS51134"/>
    </source>
</evidence>
<dbReference type="Pfam" id="PF08271">
    <property type="entry name" value="Zn_Ribbon_TF"/>
    <property type="match status" value="1"/>
</dbReference>
<evidence type="ECO:0000313" key="8">
    <source>
        <dbReference type="EMBL" id="CAD9080570.1"/>
    </source>
</evidence>
<dbReference type="InterPro" id="IPR036915">
    <property type="entry name" value="Cyclin-like_sf"/>
</dbReference>
<dbReference type="InterPro" id="IPR013150">
    <property type="entry name" value="TFIIB_cyclin"/>
</dbReference>
<dbReference type="PANTHER" id="PTHR11618:SF13">
    <property type="entry name" value="TRANSCRIPTION INITIATION FACTOR IIB"/>
    <property type="match status" value="1"/>
</dbReference>
<dbReference type="GO" id="GO:0017025">
    <property type="term" value="F:TBP-class protein binding"/>
    <property type="evidence" value="ECO:0007669"/>
    <property type="project" value="InterPro"/>
</dbReference>
<dbReference type="PROSITE" id="PS51134">
    <property type="entry name" value="ZF_TFIIB"/>
    <property type="match status" value="1"/>
</dbReference>
<dbReference type="Gene3D" id="1.10.472.170">
    <property type="match status" value="1"/>
</dbReference>
<keyword evidence="5" id="KW-0862">Zinc</keyword>
<dbReference type="Pfam" id="PF00382">
    <property type="entry name" value="TFIIB"/>
    <property type="match status" value="2"/>
</dbReference>
<feature type="domain" description="TFIIB-type" evidence="7">
    <location>
        <begin position="36"/>
        <end position="67"/>
    </location>
</feature>
<accession>A0A7S1KP31</accession>
<dbReference type="GO" id="GO:0070897">
    <property type="term" value="P:transcription preinitiation complex assembly"/>
    <property type="evidence" value="ECO:0007669"/>
    <property type="project" value="InterPro"/>
</dbReference>
<dbReference type="GO" id="GO:0097550">
    <property type="term" value="C:transcription preinitiation complex"/>
    <property type="evidence" value="ECO:0007669"/>
    <property type="project" value="TreeGrafter"/>
</dbReference>
<dbReference type="GO" id="GO:0005634">
    <property type="term" value="C:nucleus"/>
    <property type="evidence" value="ECO:0007669"/>
    <property type="project" value="TreeGrafter"/>
</dbReference>
<proteinExistence type="predicted"/>
<dbReference type="Gene3D" id="1.10.472.10">
    <property type="entry name" value="Cyclin-like"/>
    <property type="match status" value="1"/>
</dbReference>
<keyword evidence="5" id="KW-0863">Zinc-finger</keyword>
<protein>
    <recommendedName>
        <fullName evidence="4">General transcription factor TFIIB</fullName>
    </recommendedName>
</protein>
<keyword evidence="3" id="KW-0804">Transcription</keyword>
<evidence type="ECO:0000256" key="6">
    <source>
        <dbReference type="SAM" id="MobiDB-lite"/>
    </source>
</evidence>